<dbReference type="InterPro" id="IPR000086">
    <property type="entry name" value="NUDIX_hydrolase_dom"/>
</dbReference>
<name>A0AAD7UHM6_9STRA</name>
<dbReference type="SUPFAM" id="SSF55811">
    <property type="entry name" value="Nudix"/>
    <property type="match status" value="1"/>
</dbReference>
<sequence length="289" mass="30753">MRVSNVCLRLLERVGAVNDVGSSSFVPLVVDGVVGAIAERDAEAVCGTPAFRRVGGAVRLAEELQALDSTGRTAGVAEATAALRDAGIVRGWRDELVPVAPAFGAEPAFLVERAAYPLLGAKGYGVHVNGFVRDPLRLWVGRRSPTKQTWPGMLDHLVAGHVSHGLSPGETVVKEAGEEAGVEPSLARTARPAGAVSYRGADEEGRLKDDTLFVYDLELPGNFVPTPVDGEVDSFSLWDIDTVLANIEHFKPNVVLVIADFLVRHGILTPAEPGYLDLVKALRCSGECR</sequence>
<evidence type="ECO:0000313" key="2">
    <source>
        <dbReference type="EMBL" id="KAJ8606928.1"/>
    </source>
</evidence>
<feature type="domain" description="Nudix hydrolase" evidence="1">
    <location>
        <begin position="123"/>
        <end position="260"/>
    </location>
</feature>
<dbReference type="FunFam" id="3.90.79.10:FF:000019">
    <property type="entry name" value="Thiamin pyrophosphokinase, putative"/>
    <property type="match status" value="1"/>
</dbReference>
<dbReference type="PANTHER" id="PTHR13622">
    <property type="entry name" value="THIAMIN PYROPHOSPHOKINASE"/>
    <property type="match status" value="1"/>
</dbReference>
<dbReference type="CDD" id="cd03676">
    <property type="entry name" value="NUDIX_Tnr3_like"/>
    <property type="match status" value="1"/>
</dbReference>
<keyword evidence="3" id="KW-1185">Reference proteome</keyword>
<gene>
    <name evidence="2" type="ORF">CTAYLR_008625</name>
</gene>
<dbReference type="EMBL" id="JAQMWT010000240">
    <property type="protein sequence ID" value="KAJ8606928.1"/>
    <property type="molecule type" value="Genomic_DNA"/>
</dbReference>
<dbReference type="InterPro" id="IPR031804">
    <property type="entry name" value="DUF4743"/>
</dbReference>
<accession>A0AAD7UHM6</accession>
<dbReference type="PROSITE" id="PS51462">
    <property type="entry name" value="NUDIX"/>
    <property type="match status" value="1"/>
</dbReference>
<dbReference type="Gene3D" id="3.90.79.10">
    <property type="entry name" value="Nucleoside Triphosphate Pyrophosphohydrolase"/>
    <property type="match status" value="1"/>
</dbReference>
<organism evidence="2 3">
    <name type="scientific">Chrysophaeum taylorii</name>
    <dbReference type="NCBI Taxonomy" id="2483200"/>
    <lineage>
        <taxon>Eukaryota</taxon>
        <taxon>Sar</taxon>
        <taxon>Stramenopiles</taxon>
        <taxon>Ochrophyta</taxon>
        <taxon>Pelagophyceae</taxon>
        <taxon>Pelagomonadales</taxon>
        <taxon>Pelagomonadaceae</taxon>
        <taxon>Chrysophaeum</taxon>
    </lineage>
</organism>
<protein>
    <recommendedName>
        <fullName evidence="1">Nudix hydrolase domain-containing protein</fullName>
    </recommendedName>
</protein>
<dbReference type="AlphaFoldDB" id="A0AAD7UHM6"/>
<dbReference type="Pfam" id="PF00293">
    <property type="entry name" value="NUDIX"/>
    <property type="match status" value="1"/>
</dbReference>
<evidence type="ECO:0000259" key="1">
    <source>
        <dbReference type="PROSITE" id="PS51462"/>
    </source>
</evidence>
<dbReference type="Pfam" id="PF15916">
    <property type="entry name" value="DUF4743"/>
    <property type="match status" value="1"/>
</dbReference>
<comment type="caution">
    <text evidence="2">The sequence shown here is derived from an EMBL/GenBank/DDBJ whole genome shotgun (WGS) entry which is preliminary data.</text>
</comment>
<dbReference type="GO" id="GO:0044715">
    <property type="term" value="F:8-oxo-dGDP phosphatase activity"/>
    <property type="evidence" value="ECO:0007669"/>
    <property type="project" value="TreeGrafter"/>
</dbReference>
<reference evidence="2" key="1">
    <citation type="submission" date="2023-01" db="EMBL/GenBank/DDBJ databases">
        <title>Metagenome sequencing of chrysophaentin producing Chrysophaeum taylorii.</title>
        <authorList>
            <person name="Davison J."/>
            <person name="Bewley C."/>
        </authorList>
    </citation>
    <scope>NUCLEOTIDE SEQUENCE</scope>
    <source>
        <strain evidence="2">NIES-1699</strain>
    </source>
</reference>
<evidence type="ECO:0000313" key="3">
    <source>
        <dbReference type="Proteomes" id="UP001230188"/>
    </source>
</evidence>
<dbReference type="PANTHER" id="PTHR13622:SF8">
    <property type="entry name" value="THIAMIN PYROPHOSPHOKINASE 1"/>
    <property type="match status" value="1"/>
</dbReference>
<dbReference type="InterPro" id="IPR015797">
    <property type="entry name" value="NUDIX_hydrolase-like_dom_sf"/>
</dbReference>
<dbReference type="Proteomes" id="UP001230188">
    <property type="component" value="Unassembled WGS sequence"/>
</dbReference>
<proteinExistence type="predicted"/>